<accession>A0A2K3MC68</accession>
<evidence type="ECO:0000313" key="2">
    <source>
        <dbReference type="Proteomes" id="UP000236291"/>
    </source>
</evidence>
<proteinExistence type="predicted"/>
<organism evidence="1 2">
    <name type="scientific">Trifolium pratense</name>
    <name type="common">Red clover</name>
    <dbReference type="NCBI Taxonomy" id="57577"/>
    <lineage>
        <taxon>Eukaryota</taxon>
        <taxon>Viridiplantae</taxon>
        <taxon>Streptophyta</taxon>
        <taxon>Embryophyta</taxon>
        <taxon>Tracheophyta</taxon>
        <taxon>Spermatophyta</taxon>
        <taxon>Magnoliopsida</taxon>
        <taxon>eudicotyledons</taxon>
        <taxon>Gunneridae</taxon>
        <taxon>Pentapetalae</taxon>
        <taxon>rosids</taxon>
        <taxon>fabids</taxon>
        <taxon>Fabales</taxon>
        <taxon>Fabaceae</taxon>
        <taxon>Papilionoideae</taxon>
        <taxon>50 kb inversion clade</taxon>
        <taxon>NPAAA clade</taxon>
        <taxon>Hologalegina</taxon>
        <taxon>IRL clade</taxon>
        <taxon>Trifolieae</taxon>
        <taxon>Trifolium</taxon>
    </lineage>
</organism>
<dbReference type="AlphaFoldDB" id="A0A2K3MC68"/>
<reference evidence="1 2" key="1">
    <citation type="journal article" date="2014" name="Am. J. Bot.">
        <title>Genome assembly and annotation for red clover (Trifolium pratense; Fabaceae).</title>
        <authorList>
            <person name="Istvanek J."/>
            <person name="Jaros M."/>
            <person name="Krenek A."/>
            <person name="Repkova J."/>
        </authorList>
    </citation>
    <scope>NUCLEOTIDE SEQUENCE [LARGE SCALE GENOMIC DNA]</scope>
    <source>
        <strain evidence="2">cv. Tatra</strain>
        <tissue evidence="1">Young leaves</tissue>
    </source>
</reference>
<name>A0A2K3MC68_TRIPR</name>
<gene>
    <name evidence="1" type="ORF">L195_g044476</name>
</gene>
<evidence type="ECO:0000313" key="1">
    <source>
        <dbReference type="EMBL" id="PNX88373.1"/>
    </source>
</evidence>
<dbReference type="EMBL" id="ASHM01056367">
    <property type="protein sequence ID" value="PNX88373.1"/>
    <property type="molecule type" value="Genomic_DNA"/>
</dbReference>
<protein>
    <submittedName>
        <fullName evidence="1">Uncharacterized protein</fullName>
    </submittedName>
</protein>
<dbReference type="ExpressionAtlas" id="A0A2K3MC68">
    <property type="expression patterns" value="baseline"/>
</dbReference>
<dbReference type="Proteomes" id="UP000236291">
    <property type="component" value="Unassembled WGS sequence"/>
</dbReference>
<comment type="caution">
    <text evidence="1">The sequence shown here is derived from an EMBL/GenBank/DDBJ whole genome shotgun (WGS) entry which is preliminary data.</text>
</comment>
<sequence>MISYFHLLSLFFKTELSPERIAKMDRYNARVRMRLDKKKCKSGMTKDEHNLCIDRLFAFARLRKEGKPKDDDILQKYIQEASENREALVKASCLKRDKKKAKAFKRKISRQLLKKS</sequence>
<reference evidence="1 2" key="2">
    <citation type="journal article" date="2017" name="Front. Plant Sci.">
        <title>Gene Classification and Mining of Molecular Markers Useful in Red Clover (Trifolium pratense) Breeding.</title>
        <authorList>
            <person name="Istvanek J."/>
            <person name="Dluhosova J."/>
            <person name="Dluhos P."/>
            <person name="Patkova L."/>
            <person name="Nedelnik J."/>
            <person name="Repkova J."/>
        </authorList>
    </citation>
    <scope>NUCLEOTIDE SEQUENCE [LARGE SCALE GENOMIC DNA]</scope>
    <source>
        <strain evidence="2">cv. Tatra</strain>
        <tissue evidence="1">Young leaves</tissue>
    </source>
</reference>